<feature type="compositionally biased region" description="Pro residues" evidence="1">
    <location>
        <begin position="48"/>
        <end position="63"/>
    </location>
</feature>
<name>A0A4Q4RWM3_9PLEO</name>
<proteinExistence type="predicted"/>
<dbReference type="Proteomes" id="UP000293823">
    <property type="component" value="Unassembled WGS sequence"/>
</dbReference>
<comment type="caution">
    <text evidence="2">The sequence shown here is derived from an EMBL/GenBank/DDBJ whole genome shotgun (WGS) entry which is preliminary data.</text>
</comment>
<dbReference type="AlphaFoldDB" id="A0A4Q4RWM3"/>
<accession>A0A4Q4RWM3</accession>
<feature type="region of interest" description="Disordered" evidence="1">
    <location>
        <begin position="1"/>
        <end position="69"/>
    </location>
</feature>
<evidence type="ECO:0000313" key="2">
    <source>
        <dbReference type="EMBL" id="RYO61724.1"/>
    </source>
</evidence>
<sequence length="85" mass="8826">MCLIDQSLLHLPRNPDPLPPPTPPPSPPRPNSASSTGKAQPAIHGPKPDPTTPSPPPSGPPNSPNNQLQQLDLISSASNFVISCV</sequence>
<keyword evidence="3" id="KW-1185">Reference proteome</keyword>
<reference evidence="3" key="1">
    <citation type="journal article" date="2019" name="bioRxiv">
        <title>Genomics, evolutionary history and diagnostics of the Alternaria alternata species group including apple and Asian pear pathotypes.</title>
        <authorList>
            <person name="Armitage A.D."/>
            <person name="Cockerton H.M."/>
            <person name="Sreenivasaprasad S."/>
            <person name="Woodhall J.W."/>
            <person name="Lane C.R."/>
            <person name="Harrison R.J."/>
            <person name="Clarkson J.P."/>
        </authorList>
    </citation>
    <scope>NUCLEOTIDE SEQUENCE [LARGE SCALE GENOMIC DNA]</scope>
    <source>
        <strain evidence="3">RGR 97.0016</strain>
    </source>
</reference>
<protein>
    <submittedName>
        <fullName evidence="2">Uncharacterized protein</fullName>
    </submittedName>
</protein>
<dbReference type="EMBL" id="PEJP01000024">
    <property type="protein sequence ID" value="RYO61724.1"/>
    <property type="molecule type" value="Genomic_DNA"/>
</dbReference>
<organism evidence="2 3">
    <name type="scientific">Alternaria arborescens</name>
    <dbReference type="NCBI Taxonomy" id="156630"/>
    <lineage>
        <taxon>Eukaryota</taxon>
        <taxon>Fungi</taxon>
        <taxon>Dikarya</taxon>
        <taxon>Ascomycota</taxon>
        <taxon>Pezizomycotina</taxon>
        <taxon>Dothideomycetes</taxon>
        <taxon>Pleosporomycetidae</taxon>
        <taxon>Pleosporales</taxon>
        <taxon>Pleosporineae</taxon>
        <taxon>Pleosporaceae</taxon>
        <taxon>Alternaria</taxon>
        <taxon>Alternaria sect. Alternaria</taxon>
    </lineage>
</organism>
<evidence type="ECO:0000313" key="3">
    <source>
        <dbReference type="Proteomes" id="UP000293823"/>
    </source>
</evidence>
<evidence type="ECO:0000256" key="1">
    <source>
        <dbReference type="SAM" id="MobiDB-lite"/>
    </source>
</evidence>
<gene>
    <name evidence="2" type="ORF">AA0113_g6637</name>
</gene>
<feature type="compositionally biased region" description="Pro residues" evidence="1">
    <location>
        <begin position="14"/>
        <end position="30"/>
    </location>
</feature>